<feature type="compositionally biased region" description="Polar residues" evidence="1">
    <location>
        <begin position="336"/>
        <end position="358"/>
    </location>
</feature>
<evidence type="ECO:0000313" key="2">
    <source>
        <dbReference type="EMBL" id="TFK99150.1"/>
    </source>
</evidence>
<name>A0A5C3QF93_9AGAR</name>
<organism evidence="2 3">
    <name type="scientific">Pterulicium gracile</name>
    <dbReference type="NCBI Taxonomy" id="1884261"/>
    <lineage>
        <taxon>Eukaryota</taxon>
        <taxon>Fungi</taxon>
        <taxon>Dikarya</taxon>
        <taxon>Basidiomycota</taxon>
        <taxon>Agaricomycotina</taxon>
        <taxon>Agaricomycetes</taxon>
        <taxon>Agaricomycetidae</taxon>
        <taxon>Agaricales</taxon>
        <taxon>Pleurotineae</taxon>
        <taxon>Pterulaceae</taxon>
        <taxon>Pterulicium</taxon>
    </lineage>
</organism>
<accession>A0A5C3QF93</accession>
<feature type="region of interest" description="Disordered" evidence="1">
    <location>
        <begin position="333"/>
        <end position="359"/>
    </location>
</feature>
<dbReference type="EMBL" id="ML178835">
    <property type="protein sequence ID" value="TFK99150.1"/>
    <property type="molecule type" value="Genomic_DNA"/>
</dbReference>
<evidence type="ECO:0000313" key="3">
    <source>
        <dbReference type="Proteomes" id="UP000305067"/>
    </source>
</evidence>
<dbReference type="Proteomes" id="UP000305067">
    <property type="component" value="Unassembled WGS sequence"/>
</dbReference>
<evidence type="ECO:0000256" key="1">
    <source>
        <dbReference type="SAM" id="MobiDB-lite"/>
    </source>
</evidence>
<reference evidence="2 3" key="1">
    <citation type="journal article" date="2019" name="Nat. Ecol. Evol.">
        <title>Megaphylogeny resolves global patterns of mushroom evolution.</title>
        <authorList>
            <person name="Varga T."/>
            <person name="Krizsan K."/>
            <person name="Foldi C."/>
            <person name="Dima B."/>
            <person name="Sanchez-Garcia M."/>
            <person name="Sanchez-Ramirez S."/>
            <person name="Szollosi G.J."/>
            <person name="Szarkandi J.G."/>
            <person name="Papp V."/>
            <person name="Albert L."/>
            <person name="Andreopoulos W."/>
            <person name="Angelini C."/>
            <person name="Antonin V."/>
            <person name="Barry K.W."/>
            <person name="Bougher N.L."/>
            <person name="Buchanan P."/>
            <person name="Buyck B."/>
            <person name="Bense V."/>
            <person name="Catcheside P."/>
            <person name="Chovatia M."/>
            <person name="Cooper J."/>
            <person name="Damon W."/>
            <person name="Desjardin D."/>
            <person name="Finy P."/>
            <person name="Geml J."/>
            <person name="Haridas S."/>
            <person name="Hughes K."/>
            <person name="Justo A."/>
            <person name="Karasinski D."/>
            <person name="Kautmanova I."/>
            <person name="Kiss B."/>
            <person name="Kocsube S."/>
            <person name="Kotiranta H."/>
            <person name="LaButti K.M."/>
            <person name="Lechner B.E."/>
            <person name="Liimatainen K."/>
            <person name="Lipzen A."/>
            <person name="Lukacs Z."/>
            <person name="Mihaltcheva S."/>
            <person name="Morgado L.N."/>
            <person name="Niskanen T."/>
            <person name="Noordeloos M.E."/>
            <person name="Ohm R.A."/>
            <person name="Ortiz-Santana B."/>
            <person name="Ovrebo C."/>
            <person name="Racz N."/>
            <person name="Riley R."/>
            <person name="Savchenko A."/>
            <person name="Shiryaev A."/>
            <person name="Soop K."/>
            <person name="Spirin V."/>
            <person name="Szebenyi C."/>
            <person name="Tomsovsky M."/>
            <person name="Tulloss R.E."/>
            <person name="Uehling J."/>
            <person name="Grigoriev I.V."/>
            <person name="Vagvolgyi C."/>
            <person name="Papp T."/>
            <person name="Martin F.M."/>
            <person name="Miettinen O."/>
            <person name="Hibbett D.S."/>
            <person name="Nagy L.G."/>
        </authorList>
    </citation>
    <scope>NUCLEOTIDE SEQUENCE [LARGE SCALE GENOMIC DNA]</scope>
    <source>
        <strain evidence="2 3">CBS 309.79</strain>
    </source>
</reference>
<proteinExistence type="predicted"/>
<sequence length="423" mass="45872">MSELTGLESSFSQISCADSLAFSEPGEVVAEDVEPRLLFLREMRERSLHTTPLPANEREEDLFKSPVDISSVPKRTTGGDHLRSLASGTFNPGTLLFSASSNAMICSSMSSVLLPDPVVTREVVQQDTARNDLGPGCSAGNGAVLGGAPQIQSIPLPIESYAPSYNTPMYLQGAPTQLVYYEPPQDALSDWPTRPPLSRVPDAIYASSMRMPLQRRHVITSSNSLQLPQENQLFGVSPKRPARASVACPSIKRTRLLKKGPLTLNGRRVTAAMAMPTITRPFSTRITQSVPLPLPSFDVASHAPALSIEDCELVAALETFFLGSGPWTRDSIDTGRASSSLQDPFNSTHASEGFSSSHGVGVLDATTQRPFADLMLDNVPVAGGLMSPMALAVKRPRFEPLVEDDTRDKEDDWRSKKARRRLV</sequence>
<dbReference type="AlphaFoldDB" id="A0A5C3QF93"/>
<feature type="compositionally biased region" description="Basic and acidic residues" evidence="1">
    <location>
        <begin position="403"/>
        <end position="415"/>
    </location>
</feature>
<protein>
    <submittedName>
        <fullName evidence="2">Uncharacterized protein</fullName>
    </submittedName>
</protein>
<feature type="region of interest" description="Disordered" evidence="1">
    <location>
        <begin position="403"/>
        <end position="423"/>
    </location>
</feature>
<keyword evidence="3" id="KW-1185">Reference proteome</keyword>
<gene>
    <name evidence="2" type="ORF">BDV98DRAFT_571770</name>
</gene>